<evidence type="ECO:0000313" key="1">
    <source>
        <dbReference type="EMBL" id="SQA61056.1"/>
    </source>
</evidence>
<dbReference type="AlphaFoldDB" id="A0AB38FSD5"/>
<organism evidence="1 2">
    <name type="scientific">Yokenella regensburgei</name>
    <dbReference type="NCBI Taxonomy" id="158877"/>
    <lineage>
        <taxon>Bacteria</taxon>
        <taxon>Pseudomonadati</taxon>
        <taxon>Pseudomonadota</taxon>
        <taxon>Gammaproteobacteria</taxon>
        <taxon>Enterobacterales</taxon>
        <taxon>Enterobacteriaceae</taxon>
        <taxon>Yokenella</taxon>
    </lineage>
</organism>
<dbReference type="PROSITE" id="PS51257">
    <property type="entry name" value="PROKAR_LIPOPROTEIN"/>
    <property type="match status" value="1"/>
</dbReference>
<comment type="caution">
    <text evidence="1">The sequence shown here is derived from an EMBL/GenBank/DDBJ whole genome shotgun (WGS) entry which is preliminary data.</text>
</comment>
<dbReference type="RefSeq" id="WP_038257499.1">
    <property type="nucleotide sequence ID" value="NZ_JAQOLS010000002.1"/>
</dbReference>
<name>A0AB38FSD5_9ENTR</name>
<sequence length="120" mass="13253">MSMIRLVGILLIPGLLAGCVDLDQMGIHPELRTTWIDRPRPDVEQCLINAAKAQQLNLTPGGTLPGNTDRYLLQGIQHKNIAEVDIRAGDNNVTGIDFYYFPDAENRCDDIESMLAACKT</sequence>
<proteinExistence type="predicted"/>
<dbReference type="Proteomes" id="UP000251313">
    <property type="component" value="Unassembled WGS sequence"/>
</dbReference>
<dbReference type="EMBL" id="UAVL01000001">
    <property type="protein sequence ID" value="SQA61056.1"/>
    <property type="molecule type" value="Genomic_DNA"/>
</dbReference>
<reference evidence="1 2" key="1">
    <citation type="submission" date="2018-06" db="EMBL/GenBank/DDBJ databases">
        <authorList>
            <consortium name="Pathogen Informatics"/>
            <person name="Doyle S."/>
        </authorList>
    </citation>
    <scope>NUCLEOTIDE SEQUENCE [LARGE SCALE GENOMIC DNA]</scope>
    <source>
        <strain evidence="1 2">NCTC11967</strain>
    </source>
</reference>
<evidence type="ECO:0000313" key="2">
    <source>
        <dbReference type="Proteomes" id="UP000251313"/>
    </source>
</evidence>
<gene>
    <name evidence="1" type="ORF">NCTC11967_01056</name>
</gene>
<evidence type="ECO:0008006" key="3">
    <source>
        <dbReference type="Google" id="ProtNLM"/>
    </source>
</evidence>
<protein>
    <recommendedName>
        <fullName evidence="3">Lipoprotein</fullName>
    </recommendedName>
</protein>
<accession>A0AB38FSD5</accession>